<evidence type="ECO:0000256" key="3">
    <source>
        <dbReference type="ARBA" id="ARBA00022448"/>
    </source>
</evidence>
<name>A0A226DWD6_FOLCA</name>
<evidence type="ECO:0008006" key="14">
    <source>
        <dbReference type="Google" id="ProtNLM"/>
    </source>
</evidence>
<accession>A0A226DWD6</accession>
<feature type="transmembrane region" description="Helical" evidence="11">
    <location>
        <begin position="528"/>
        <end position="554"/>
    </location>
</feature>
<proteinExistence type="inferred from homology"/>
<evidence type="ECO:0000313" key="12">
    <source>
        <dbReference type="EMBL" id="OXA48506.1"/>
    </source>
</evidence>
<organism evidence="12 13">
    <name type="scientific">Folsomia candida</name>
    <name type="common">Springtail</name>
    <dbReference type="NCBI Taxonomy" id="158441"/>
    <lineage>
        <taxon>Eukaryota</taxon>
        <taxon>Metazoa</taxon>
        <taxon>Ecdysozoa</taxon>
        <taxon>Arthropoda</taxon>
        <taxon>Hexapoda</taxon>
        <taxon>Collembola</taxon>
        <taxon>Entomobryomorpha</taxon>
        <taxon>Isotomoidea</taxon>
        <taxon>Isotomidae</taxon>
        <taxon>Proisotominae</taxon>
        <taxon>Folsomia</taxon>
    </lineage>
</organism>
<keyword evidence="5 11" id="KW-0812">Transmembrane</keyword>
<keyword evidence="6" id="KW-0375">Hydrogen ion transport</keyword>
<keyword evidence="4" id="KW-1003">Cell membrane</keyword>
<dbReference type="GO" id="GO:0015252">
    <property type="term" value="F:proton channel activity"/>
    <property type="evidence" value="ECO:0007669"/>
    <property type="project" value="InterPro"/>
</dbReference>
<keyword evidence="7 11" id="KW-1133">Transmembrane helix</keyword>
<keyword evidence="9 11" id="KW-0472">Membrane</keyword>
<dbReference type="InterPro" id="IPR004878">
    <property type="entry name" value="Otopetrin"/>
</dbReference>
<evidence type="ECO:0000313" key="13">
    <source>
        <dbReference type="Proteomes" id="UP000198287"/>
    </source>
</evidence>
<dbReference type="EMBL" id="LNIX01000011">
    <property type="protein sequence ID" value="OXA48506.1"/>
    <property type="molecule type" value="Genomic_DNA"/>
</dbReference>
<evidence type="ECO:0000256" key="1">
    <source>
        <dbReference type="ARBA" id="ARBA00004651"/>
    </source>
</evidence>
<dbReference type="PANTHER" id="PTHR21522:SF32">
    <property type="entry name" value="OTOPETRIN-2"/>
    <property type="match status" value="1"/>
</dbReference>
<comment type="similarity">
    <text evidence="2">Belongs to the otopetrin family.</text>
</comment>
<gene>
    <name evidence="12" type="ORF">Fcan01_16650</name>
</gene>
<evidence type="ECO:0000256" key="10">
    <source>
        <dbReference type="ARBA" id="ARBA00023303"/>
    </source>
</evidence>
<keyword evidence="3" id="KW-0813">Transport</keyword>
<evidence type="ECO:0000256" key="6">
    <source>
        <dbReference type="ARBA" id="ARBA00022781"/>
    </source>
</evidence>
<feature type="transmembrane region" description="Helical" evidence="11">
    <location>
        <begin position="367"/>
        <end position="391"/>
    </location>
</feature>
<dbReference type="AlphaFoldDB" id="A0A226DWD6"/>
<evidence type="ECO:0000256" key="5">
    <source>
        <dbReference type="ARBA" id="ARBA00022692"/>
    </source>
</evidence>
<feature type="transmembrane region" description="Helical" evidence="11">
    <location>
        <begin position="455"/>
        <end position="478"/>
    </location>
</feature>
<keyword evidence="13" id="KW-1185">Reference proteome</keyword>
<feature type="transmembrane region" description="Helical" evidence="11">
    <location>
        <begin position="257"/>
        <end position="283"/>
    </location>
</feature>
<feature type="transmembrane region" description="Helical" evidence="11">
    <location>
        <begin position="182"/>
        <end position="200"/>
    </location>
</feature>
<comment type="caution">
    <text evidence="12">The sequence shown here is derived from an EMBL/GenBank/DDBJ whole genome shotgun (WGS) entry which is preliminary data.</text>
</comment>
<evidence type="ECO:0000256" key="11">
    <source>
        <dbReference type="SAM" id="Phobius"/>
    </source>
</evidence>
<evidence type="ECO:0000256" key="9">
    <source>
        <dbReference type="ARBA" id="ARBA00023136"/>
    </source>
</evidence>
<keyword evidence="10" id="KW-0407">Ion channel</keyword>
<protein>
    <recommendedName>
        <fullName evidence="14">Transmembrane protein</fullName>
    </recommendedName>
</protein>
<dbReference type="Pfam" id="PF03189">
    <property type="entry name" value="Otopetrin"/>
    <property type="match status" value="1"/>
</dbReference>
<dbReference type="GO" id="GO:0005886">
    <property type="term" value="C:plasma membrane"/>
    <property type="evidence" value="ECO:0007669"/>
    <property type="project" value="UniProtKB-SubCell"/>
</dbReference>
<evidence type="ECO:0000256" key="7">
    <source>
        <dbReference type="ARBA" id="ARBA00022989"/>
    </source>
</evidence>
<evidence type="ECO:0000256" key="2">
    <source>
        <dbReference type="ARBA" id="ARBA00006513"/>
    </source>
</evidence>
<feature type="transmembrane region" description="Helical" evidence="11">
    <location>
        <begin position="490"/>
        <end position="508"/>
    </location>
</feature>
<feature type="transmembrane region" description="Helical" evidence="11">
    <location>
        <begin position="150"/>
        <end position="170"/>
    </location>
</feature>
<comment type="subcellular location">
    <subcellularLocation>
        <location evidence="1">Cell membrane</location>
        <topology evidence="1">Multi-pass membrane protein</topology>
    </subcellularLocation>
</comment>
<feature type="transmembrane region" description="Helical" evidence="11">
    <location>
        <begin position="12"/>
        <end position="33"/>
    </location>
</feature>
<dbReference type="Proteomes" id="UP000198287">
    <property type="component" value="Unassembled WGS sequence"/>
</dbReference>
<feature type="transmembrane region" description="Helical" evidence="11">
    <location>
        <begin position="412"/>
        <end position="435"/>
    </location>
</feature>
<reference evidence="12 13" key="1">
    <citation type="submission" date="2015-12" db="EMBL/GenBank/DDBJ databases">
        <title>The genome of Folsomia candida.</title>
        <authorList>
            <person name="Faddeeva A."/>
            <person name="Derks M.F."/>
            <person name="Anvar Y."/>
            <person name="Smit S."/>
            <person name="Van Straalen N."/>
            <person name="Roelofs D."/>
        </authorList>
    </citation>
    <scope>NUCLEOTIDE SEQUENCE [LARGE SCALE GENOMIC DNA]</scope>
    <source>
        <strain evidence="12 13">VU population</strain>
        <tissue evidence="12">Whole body</tissue>
    </source>
</reference>
<evidence type="ECO:0000256" key="4">
    <source>
        <dbReference type="ARBA" id="ARBA00022475"/>
    </source>
</evidence>
<sequence>MNPPEIYFSHKIVSITLATAIIAISCVLPVPLFPDRRKANWVSAIWENILYLIADAFLIRELCKLEIWKEVPTAIKVFCLRYSKKKREAVDPQQNEAVRLLNRHIGEHGVEPANYLARVFFVGYLSFHGWRIVNEFYFMTCLWECFNPFVFVSDFCKLILAICILTSVAFKPMITLRGPSSYFTWAIAGATCFSAAYSYVVEEVVYAYIEIVEKSIKDPHYGLDIPSNITKVEDYVAEIFRKRAICLEESLLYDHYILMFLLEMIPFSTELFAFATFFCFLLWGTLKPEEKSNPEINSEPDISSSTSEFRQAPEVAVILSGDIPPRDPSRLNLLWLFHRIQFTLLILNTAAWTWAIFYALADREDTLAMWLFNGQRIILQTLAGIMQRYMYSRRMKALKPLPSPPSKFQLDVILLILPLIPLGAIFTLRACPGMMNLTPVYIPSFLPREFQTLWNISLAAVSWFLFAYQVLFIVRAYQRLEHAEMSGLKGCFRWLVAINFCIWISWAMECKSISLHSGSSRMFGMVNWPVLVYATVPLALFGSAHSATCFWEIVHHLEVAEKRRDQ</sequence>
<feature type="transmembrane region" description="Helical" evidence="11">
    <location>
        <begin position="340"/>
        <end position="361"/>
    </location>
</feature>
<evidence type="ECO:0000256" key="8">
    <source>
        <dbReference type="ARBA" id="ARBA00023065"/>
    </source>
</evidence>
<dbReference type="PANTHER" id="PTHR21522">
    <property type="entry name" value="PROTON CHANNEL OTOP"/>
    <property type="match status" value="1"/>
</dbReference>
<keyword evidence="8" id="KW-0406">Ion transport</keyword>